<evidence type="ECO:0000313" key="1">
    <source>
        <dbReference type="EMBL" id="GIL59141.1"/>
    </source>
</evidence>
<feature type="non-terminal residue" evidence="1">
    <location>
        <position position="1"/>
    </location>
</feature>
<organism evidence="1 2">
    <name type="scientific">Volvox africanus</name>
    <dbReference type="NCBI Taxonomy" id="51714"/>
    <lineage>
        <taxon>Eukaryota</taxon>
        <taxon>Viridiplantae</taxon>
        <taxon>Chlorophyta</taxon>
        <taxon>core chlorophytes</taxon>
        <taxon>Chlorophyceae</taxon>
        <taxon>CS clade</taxon>
        <taxon>Chlamydomonadales</taxon>
        <taxon>Volvocaceae</taxon>
        <taxon>Volvox</taxon>
    </lineage>
</organism>
<comment type="caution">
    <text evidence="1">The sequence shown here is derived from an EMBL/GenBank/DDBJ whole genome shotgun (WGS) entry which is preliminary data.</text>
</comment>
<sequence length="192" mass="20176">LKKSANVDRAQNEDKLILAALLGRIKNSEMRLKTISRTKALLVAMITTISLLNSTLPTNAQGCVNGTWTGPGVQTYSCTAPATTVYAKTSTYTATSLKGDLSGDPYYTEGAACIPAGAQDAISQSVTLYSINRASTGTVMVNFTSPLFATQVGIFLVSCQEGFIGANLTLHLYNGTSVTANCPQDNCTASKC</sequence>
<dbReference type="EMBL" id="BNCO01000033">
    <property type="protein sequence ID" value="GIL59141.1"/>
    <property type="molecule type" value="Genomic_DNA"/>
</dbReference>
<feature type="non-terminal residue" evidence="1">
    <location>
        <position position="192"/>
    </location>
</feature>
<name>A0A8J4BDI9_9CHLO</name>
<reference evidence="1" key="1">
    <citation type="journal article" date="2021" name="Proc. Natl. Acad. Sci. U.S.A.">
        <title>Three genomes in the algal genus Volvox reveal the fate of a haploid sex-determining region after a transition to homothallism.</title>
        <authorList>
            <person name="Yamamoto K."/>
            <person name="Hamaji T."/>
            <person name="Kawai-Toyooka H."/>
            <person name="Matsuzaki R."/>
            <person name="Takahashi F."/>
            <person name="Nishimura Y."/>
            <person name="Kawachi M."/>
            <person name="Noguchi H."/>
            <person name="Minakuchi Y."/>
            <person name="Umen J.G."/>
            <person name="Toyoda A."/>
            <person name="Nozaki H."/>
        </authorList>
    </citation>
    <scope>NUCLEOTIDE SEQUENCE</scope>
    <source>
        <strain evidence="1">NIES-3780</strain>
    </source>
</reference>
<accession>A0A8J4BDI9</accession>
<dbReference type="Proteomes" id="UP000747399">
    <property type="component" value="Unassembled WGS sequence"/>
</dbReference>
<keyword evidence="2" id="KW-1185">Reference proteome</keyword>
<evidence type="ECO:0000313" key="2">
    <source>
        <dbReference type="Proteomes" id="UP000747399"/>
    </source>
</evidence>
<protein>
    <submittedName>
        <fullName evidence="1">Uncharacterized protein</fullName>
    </submittedName>
</protein>
<proteinExistence type="predicted"/>
<dbReference type="AlphaFoldDB" id="A0A8J4BDI9"/>
<gene>
    <name evidence="1" type="ORF">Vafri_14059</name>
</gene>